<dbReference type="EMBL" id="NQVE01000117">
    <property type="protein sequence ID" value="RAL47130.1"/>
    <property type="molecule type" value="Genomic_DNA"/>
</dbReference>
<evidence type="ECO:0000313" key="1">
    <source>
        <dbReference type="EMBL" id="RAL47130.1"/>
    </source>
</evidence>
<proteinExistence type="predicted"/>
<keyword evidence="2" id="KW-1185">Reference proteome</keyword>
<sequence length="177" mass="19712">MKRRQKRLTDLNYDVLKHVIYHLAKSSDGAKSLARAISVCSVFKELAYDRDILKAVTFDDIKLPVIHESFWLPTALLCTCFGVANLSAADKIADYAGMLNAAHKALKRDMFRSRVALIARSMDIEVANTRARKKALDAAIDGCMKICDVIDSQLQKTEHFLIMLKAAQKALSAEVAK</sequence>
<reference evidence="1 2" key="1">
    <citation type="submission" date="2018-06" db="EMBL/GenBank/DDBJ databases">
        <title>The Genome of Cuscuta australis (Dodder) Provides Insight into the Evolution of Plant Parasitism.</title>
        <authorList>
            <person name="Liu H."/>
        </authorList>
    </citation>
    <scope>NUCLEOTIDE SEQUENCE [LARGE SCALE GENOMIC DNA]</scope>
    <source>
        <strain evidence="2">cv. Yunnan</strain>
        <tissue evidence="1">Vines</tissue>
    </source>
</reference>
<protein>
    <recommendedName>
        <fullName evidence="3">F-box domain-containing protein</fullName>
    </recommendedName>
</protein>
<name>A0A328DPF6_9ASTE</name>
<accession>A0A328DPF6</accession>
<comment type="caution">
    <text evidence="1">The sequence shown here is derived from an EMBL/GenBank/DDBJ whole genome shotgun (WGS) entry which is preliminary data.</text>
</comment>
<dbReference type="SUPFAM" id="SSF81383">
    <property type="entry name" value="F-box domain"/>
    <property type="match status" value="1"/>
</dbReference>
<dbReference type="AlphaFoldDB" id="A0A328DPF6"/>
<evidence type="ECO:0008006" key="3">
    <source>
        <dbReference type="Google" id="ProtNLM"/>
    </source>
</evidence>
<dbReference type="Proteomes" id="UP000249390">
    <property type="component" value="Unassembled WGS sequence"/>
</dbReference>
<evidence type="ECO:0000313" key="2">
    <source>
        <dbReference type="Proteomes" id="UP000249390"/>
    </source>
</evidence>
<gene>
    <name evidence="1" type="ORF">DM860_014024</name>
</gene>
<dbReference type="InterPro" id="IPR036047">
    <property type="entry name" value="F-box-like_dom_sf"/>
</dbReference>
<organism evidence="1 2">
    <name type="scientific">Cuscuta australis</name>
    <dbReference type="NCBI Taxonomy" id="267555"/>
    <lineage>
        <taxon>Eukaryota</taxon>
        <taxon>Viridiplantae</taxon>
        <taxon>Streptophyta</taxon>
        <taxon>Embryophyta</taxon>
        <taxon>Tracheophyta</taxon>
        <taxon>Spermatophyta</taxon>
        <taxon>Magnoliopsida</taxon>
        <taxon>eudicotyledons</taxon>
        <taxon>Gunneridae</taxon>
        <taxon>Pentapetalae</taxon>
        <taxon>asterids</taxon>
        <taxon>lamiids</taxon>
        <taxon>Solanales</taxon>
        <taxon>Convolvulaceae</taxon>
        <taxon>Cuscuteae</taxon>
        <taxon>Cuscuta</taxon>
        <taxon>Cuscuta subgen. Grammica</taxon>
        <taxon>Cuscuta sect. Cleistogrammica</taxon>
    </lineage>
</organism>